<evidence type="ECO:0000313" key="2">
    <source>
        <dbReference type="Proteomes" id="UP000244571"/>
    </source>
</evidence>
<reference evidence="1 2" key="1">
    <citation type="submission" date="2018-04" db="EMBL/GenBank/DDBJ databases">
        <title>Bordetella sp. HZ20 isolated from seawater.</title>
        <authorList>
            <person name="Sun C."/>
        </authorList>
    </citation>
    <scope>NUCLEOTIDE SEQUENCE [LARGE SCALE GENOMIC DNA]</scope>
    <source>
        <strain evidence="1 2">HZ20</strain>
    </source>
</reference>
<dbReference type="Proteomes" id="UP000244571">
    <property type="component" value="Chromosome"/>
</dbReference>
<proteinExistence type="predicted"/>
<name>A0A2R4XNX8_9BURK</name>
<sequence length="63" mass="7440">MKVYGWSATKLARVYSVPELIELREKVRKEHYAPNGIYLYDKKGQRKLEAIGWAIYYHHKGDA</sequence>
<keyword evidence="2" id="KW-1185">Reference proteome</keyword>
<gene>
    <name evidence="1" type="ORF">DBV39_19165</name>
</gene>
<protein>
    <submittedName>
        <fullName evidence="1">Uncharacterized protein</fullName>
    </submittedName>
</protein>
<evidence type="ECO:0000313" key="1">
    <source>
        <dbReference type="EMBL" id="AWB35513.1"/>
    </source>
</evidence>
<dbReference type="AlphaFoldDB" id="A0A2R4XNX8"/>
<accession>A0A2R4XNX8</accession>
<dbReference type="KEGG" id="boz:DBV39_19165"/>
<dbReference type="RefSeq" id="WP_108622969.1">
    <property type="nucleotide sequence ID" value="NZ_CP028901.1"/>
</dbReference>
<organism evidence="1 2">
    <name type="scientific">Orrella marina</name>
    <dbReference type="NCBI Taxonomy" id="2163011"/>
    <lineage>
        <taxon>Bacteria</taxon>
        <taxon>Pseudomonadati</taxon>
        <taxon>Pseudomonadota</taxon>
        <taxon>Betaproteobacteria</taxon>
        <taxon>Burkholderiales</taxon>
        <taxon>Alcaligenaceae</taxon>
        <taxon>Orrella</taxon>
    </lineage>
</organism>
<dbReference type="EMBL" id="CP028901">
    <property type="protein sequence ID" value="AWB35513.1"/>
    <property type="molecule type" value="Genomic_DNA"/>
</dbReference>